<feature type="compositionally biased region" description="Low complexity" evidence="1">
    <location>
        <begin position="25"/>
        <end position="37"/>
    </location>
</feature>
<feature type="region of interest" description="Disordered" evidence="1">
    <location>
        <begin position="192"/>
        <end position="215"/>
    </location>
</feature>
<protein>
    <submittedName>
        <fullName evidence="2">Uncharacterized protein</fullName>
    </submittedName>
</protein>
<dbReference type="OrthoDB" id="3755745at2759"/>
<accession>A0A6A6TAJ9</accession>
<dbReference type="Proteomes" id="UP000799324">
    <property type="component" value="Unassembled WGS sequence"/>
</dbReference>
<feature type="region of interest" description="Disordered" evidence="1">
    <location>
        <begin position="14"/>
        <end position="37"/>
    </location>
</feature>
<dbReference type="AlphaFoldDB" id="A0A6A6TAJ9"/>
<proteinExistence type="predicted"/>
<feature type="compositionally biased region" description="Basic and acidic residues" evidence="1">
    <location>
        <begin position="200"/>
        <end position="212"/>
    </location>
</feature>
<keyword evidence="3" id="KW-1185">Reference proteome</keyword>
<feature type="compositionally biased region" description="Basic and acidic residues" evidence="1">
    <location>
        <begin position="136"/>
        <end position="157"/>
    </location>
</feature>
<dbReference type="EMBL" id="MU004330">
    <property type="protein sequence ID" value="KAF2656999.1"/>
    <property type="molecule type" value="Genomic_DNA"/>
</dbReference>
<evidence type="ECO:0000313" key="3">
    <source>
        <dbReference type="Proteomes" id="UP000799324"/>
    </source>
</evidence>
<feature type="region of interest" description="Disordered" evidence="1">
    <location>
        <begin position="136"/>
        <end position="167"/>
    </location>
</feature>
<sequence>MVTETEHFTPLYTSFSHTIPHSPRKPTSPTLTPTPSSTLRALLLPSHALPSTLSPPSCRAIMASSWSRFSSSPSSSKCGADLKASVLWEAKGTTRDFNPPLLERVYLGSDQESAEEEAEVGSLSAEEITQVAEKQMEKGKKEIGYCKPRRAESDPDARSGSWTTLSEEPGEILGNACLEFKRQPIRRAMTSSLLTASFGEEGKGSSRSRSRETPSMFFARSYSREELCSSMLPSAFDSDSEDEDE</sequence>
<gene>
    <name evidence="2" type="ORF">K491DRAFT_777567</name>
</gene>
<evidence type="ECO:0000256" key="1">
    <source>
        <dbReference type="SAM" id="MobiDB-lite"/>
    </source>
</evidence>
<reference evidence="2" key="1">
    <citation type="journal article" date="2020" name="Stud. Mycol.">
        <title>101 Dothideomycetes genomes: a test case for predicting lifestyles and emergence of pathogens.</title>
        <authorList>
            <person name="Haridas S."/>
            <person name="Albert R."/>
            <person name="Binder M."/>
            <person name="Bloem J."/>
            <person name="Labutti K."/>
            <person name="Salamov A."/>
            <person name="Andreopoulos B."/>
            <person name="Baker S."/>
            <person name="Barry K."/>
            <person name="Bills G."/>
            <person name="Bluhm B."/>
            <person name="Cannon C."/>
            <person name="Castanera R."/>
            <person name="Culley D."/>
            <person name="Daum C."/>
            <person name="Ezra D."/>
            <person name="Gonzalez J."/>
            <person name="Henrissat B."/>
            <person name="Kuo A."/>
            <person name="Liang C."/>
            <person name="Lipzen A."/>
            <person name="Lutzoni F."/>
            <person name="Magnuson J."/>
            <person name="Mondo S."/>
            <person name="Nolan M."/>
            <person name="Ohm R."/>
            <person name="Pangilinan J."/>
            <person name="Park H.-J."/>
            <person name="Ramirez L."/>
            <person name="Alfaro M."/>
            <person name="Sun H."/>
            <person name="Tritt A."/>
            <person name="Yoshinaga Y."/>
            <person name="Zwiers L.-H."/>
            <person name="Turgeon B."/>
            <person name="Goodwin S."/>
            <person name="Spatafora J."/>
            <person name="Crous P."/>
            <person name="Grigoriev I."/>
        </authorList>
    </citation>
    <scope>NUCLEOTIDE SEQUENCE</scope>
    <source>
        <strain evidence="2">CBS 122681</strain>
    </source>
</reference>
<organism evidence="2 3">
    <name type="scientific">Lophiostoma macrostomum CBS 122681</name>
    <dbReference type="NCBI Taxonomy" id="1314788"/>
    <lineage>
        <taxon>Eukaryota</taxon>
        <taxon>Fungi</taxon>
        <taxon>Dikarya</taxon>
        <taxon>Ascomycota</taxon>
        <taxon>Pezizomycotina</taxon>
        <taxon>Dothideomycetes</taxon>
        <taxon>Pleosporomycetidae</taxon>
        <taxon>Pleosporales</taxon>
        <taxon>Lophiostomataceae</taxon>
        <taxon>Lophiostoma</taxon>
    </lineage>
</organism>
<evidence type="ECO:0000313" key="2">
    <source>
        <dbReference type="EMBL" id="KAF2656999.1"/>
    </source>
</evidence>
<name>A0A6A6TAJ9_9PLEO</name>